<dbReference type="InterPro" id="IPR001251">
    <property type="entry name" value="CRAL-TRIO_dom"/>
</dbReference>
<evidence type="ECO:0000313" key="4">
    <source>
        <dbReference type="EMBL" id="OQR98693.1"/>
    </source>
</evidence>
<accession>A0A1V9ZL26</accession>
<dbReference type="InterPro" id="IPR052578">
    <property type="entry name" value="PI_Transfer_CRAL-TRIO"/>
</dbReference>
<organism evidence="4 5">
    <name type="scientific">Achlya hypogyna</name>
    <name type="common">Oomycete</name>
    <name type="synonym">Protoachlya hypogyna</name>
    <dbReference type="NCBI Taxonomy" id="1202772"/>
    <lineage>
        <taxon>Eukaryota</taxon>
        <taxon>Sar</taxon>
        <taxon>Stramenopiles</taxon>
        <taxon>Oomycota</taxon>
        <taxon>Saprolegniomycetes</taxon>
        <taxon>Saprolegniales</taxon>
        <taxon>Achlyaceae</taxon>
        <taxon>Achlya</taxon>
    </lineage>
</organism>
<feature type="domain" description="CRAL-TRIO" evidence="2">
    <location>
        <begin position="277"/>
        <end position="432"/>
    </location>
</feature>
<dbReference type="Gene3D" id="3.30.1520.10">
    <property type="entry name" value="Phox-like domain"/>
    <property type="match status" value="1"/>
</dbReference>
<name>A0A1V9ZL26_ACHHY</name>
<evidence type="ECO:0000259" key="2">
    <source>
        <dbReference type="PROSITE" id="PS50191"/>
    </source>
</evidence>
<dbReference type="PROSITE" id="PS51257">
    <property type="entry name" value="PROKAR_LIPOPROTEIN"/>
    <property type="match status" value="1"/>
</dbReference>
<dbReference type="AlphaFoldDB" id="A0A1V9ZL26"/>
<feature type="transmembrane region" description="Helical" evidence="1">
    <location>
        <begin position="12"/>
        <end position="37"/>
    </location>
</feature>
<protein>
    <recommendedName>
        <fullName evidence="6">CRAL-TRIO domain-containing protein</fullName>
    </recommendedName>
</protein>
<dbReference type="InterPro" id="IPR036865">
    <property type="entry name" value="CRAL-TRIO_dom_sf"/>
</dbReference>
<dbReference type="SMART" id="SM00516">
    <property type="entry name" value="SEC14"/>
    <property type="match status" value="1"/>
</dbReference>
<dbReference type="InterPro" id="IPR036871">
    <property type="entry name" value="PX_dom_sf"/>
</dbReference>
<evidence type="ECO:0000259" key="3">
    <source>
        <dbReference type="PROSITE" id="PS50195"/>
    </source>
</evidence>
<comment type="caution">
    <text evidence="4">The sequence shown here is derived from an EMBL/GenBank/DDBJ whole genome shotgun (WGS) entry which is preliminary data.</text>
</comment>
<dbReference type="EMBL" id="JNBR01000081">
    <property type="protein sequence ID" value="OQR98693.1"/>
    <property type="molecule type" value="Genomic_DNA"/>
</dbReference>
<gene>
    <name evidence="4" type="ORF">ACHHYP_08233</name>
</gene>
<evidence type="ECO:0000313" key="5">
    <source>
        <dbReference type="Proteomes" id="UP000243579"/>
    </source>
</evidence>
<reference evidence="4 5" key="1">
    <citation type="journal article" date="2014" name="Genome Biol. Evol.">
        <title>The secreted proteins of Achlya hypogyna and Thraustotheca clavata identify the ancestral oomycete secretome and reveal gene acquisitions by horizontal gene transfer.</title>
        <authorList>
            <person name="Misner I."/>
            <person name="Blouin N."/>
            <person name="Leonard G."/>
            <person name="Richards T.A."/>
            <person name="Lane C.E."/>
        </authorList>
    </citation>
    <scope>NUCLEOTIDE SEQUENCE [LARGE SCALE GENOMIC DNA]</scope>
    <source>
        <strain evidence="4 5">ATCC 48635</strain>
    </source>
</reference>
<keyword evidence="5" id="KW-1185">Reference proteome</keyword>
<dbReference type="Pfam" id="PF00650">
    <property type="entry name" value="CRAL_TRIO"/>
    <property type="match status" value="1"/>
</dbReference>
<dbReference type="SUPFAM" id="SSF46938">
    <property type="entry name" value="CRAL/TRIO N-terminal domain"/>
    <property type="match status" value="1"/>
</dbReference>
<feature type="domain" description="PX" evidence="3">
    <location>
        <begin position="80"/>
        <end position="192"/>
    </location>
</feature>
<dbReference type="SUPFAM" id="SSF64268">
    <property type="entry name" value="PX domain"/>
    <property type="match status" value="1"/>
</dbReference>
<evidence type="ECO:0000256" key="1">
    <source>
        <dbReference type="SAM" id="Phobius"/>
    </source>
</evidence>
<dbReference type="CDD" id="cd00170">
    <property type="entry name" value="SEC14"/>
    <property type="match status" value="1"/>
</dbReference>
<keyword evidence="1" id="KW-0472">Membrane</keyword>
<dbReference type="PANTHER" id="PTHR45824:SF29">
    <property type="entry name" value="GH16843P"/>
    <property type="match status" value="1"/>
</dbReference>
<keyword evidence="1" id="KW-0812">Transmembrane</keyword>
<dbReference type="OrthoDB" id="75724at2759"/>
<dbReference type="GO" id="GO:0035091">
    <property type="term" value="F:phosphatidylinositol binding"/>
    <property type="evidence" value="ECO:0007669"/>
    <property type="project" value="InterPro"/>
</dbReference>
<dbReference type="PANTHER" id="PTHR45824">
    <property type="entry name" value="GH16843P"/>
    <property type="match status" value="1"/>
</dbReference>
<sequence>MKDAVQATFHIVVVVFSCCIHVSITVAITVSIAAAALRLASLHRQARVVAIADALGTKVDDAATPEAATAKPTRTLHRARVVFTGVALGSDSKAQDKSRMYFSLEIAPTDGAPWTIHRSYSDFRALRNTLMATSLYFQHHSFPPRSPFGNWLVNYAKRTQGLVAFVTYVVQHDVLSRLPAVVAFFAMPELEPTPVDLDMPHAHERHWDTLSAEQRAMMATLQQRLSADDLYRCPIVLLRHLQAAAWSLPTAQARLETVLGWRATSLPRSFDMDVLAHELSTGKLYVADFLTHDDRALAIVKLYKENTWSAEHYVTNIMYTIEHGLRRVSPVHAMSVVIDFTNYSLQYCPDMAAFQDFVTMVEKYYMEHLGTIYLVDLPWVYANMLCVIKPLLNATTRSKLTLVKSSNLRAIADAIDPTELLRHVGPRPSFELDVASYLRPF</sequence>
<evidence type="ECO:0008006" key="6">
    <source>
        <dbReference type="Google" id="ProtNLM"/>
    </source>
</evidence>
<dbReference type="GO" id="GO:0008526">
    <property type="term" value="F:phosphatidylinositol transfer activity"/>
    <property type="evidence" value="ECO:0007669"/>
    <property type="project" value="TreeGrafter"/>
</dbReference>
<dbReference type="PROSITE" id="PS50195">
    <property type="entry name" value="PX"/>
    <property type="match status" value="1"/>
</dbReference>
<dbReference type="PROSITE" id="PS50191">
    <property type="entry name" value="CRAL_TRIO"/>
    <property type="match status" value="1"/>
</dbReference>
<dbReference type="Gene3D" id="3.40.525.10">
    <property type="entry name" value="CRAL-TRIO lipid binding domain"/>
    <property type="match status" value="1"/>
</dbReference>
<dbReference type="InterPro" id="IPR036273">
    <property type="entry name" value="CRAL/TRIO_N_dom_sf"/>
</dbReference>
<keyword evidence="1" id="KW-1133">Transmembrane helix</keyword>
<dbReference type="CDD" id="cd06093">
    <property type="entry name" value="PX_domain"/>
    <property type="match status" value="1"/>
</dbReference>
<dbReference type="InterPro" id="IPR001683">
    <property type="entry name" value="PX_dom"/>
</dbReference>
<dbReference type="Pfam" id="PF00787">
    <property type="entry name" value="PX"/>
    <property type="match status" value="1"/>
</dbReference>
<dbReference type="SUPFAM" id="SSF52087">
    <property type="entry name" value="CRAL/TRIO domain"/>
    <property type="match status" value="1"/>
</dbReference>
<proteinExistence type="predicted"/>
<dbReference type="Proteomes" id="UP000243579">
    <property type="component" value="Unassembled WGS sequence"/>
</dbReference>